<dbReference type="AlphaFoldDB" id="A0A1S8DHC3"/>
<feature type="domain" description="Methyltransferase" evidence="2">
    <location>
        <begin position="49"/>
        <end position="146"/>
    </location>
</feature>
<dbReference type="Gene3D" id="3.40.50.150">
    <property type="entry name" value="Vaccinia Virus protein VP39"/>
    <property type="match status" value="1"/>
</dbReference>
<name>A0A1S8DHC3_9GAMM</name>
<dbReference type="SUPFAM" id="SSF53335">
    <property type="entry name" value="S-adenosyl-L-methionine-dependent methyltransferases"/>
    <property type="match status" value="1"/>
</dbReference>
<keyword evidence="4" id="KW-1185">Reference proteome</keyword>
<sequence length="231" mass="25824">MNSKELEALFDQQAAGYDQQWARQAPVRDCLHFLLESVFSELPENAHLLCVGAGTGQELLYLAARHPQWRFTAVEPSSAMMQECRRNAEAQGVAERCDFHTGYLDSLPRETEFDAATSFLVSQFILDPRARIGFFKEIAARLKPAGILASSDLTARADPQQQARLMTLWAQVLSAEPVTPQVVARMEQAYHRDVAVLPADNVEAMIRQAGFTAPIPFFQAGMIRAWSARRD</sequence>
<dbReference type="Proteomes" id="UP000242847">
    <property type="component" value="Unassembled WGS sequence"/>
</dbReference>
<keyword evidence="1 3" id="KW-0808">Transferase</keyword>
<proteinExistence type="predicted"/>
<reference evidence="3 4" key="1">
    <citation type="submission" date="2017-01" db="EMBL/GenBank/DDBJ databases">
        <title>Draft genome sequence of Pseudomonas pachastrellae type strain CCUG 46540T from a deep sea.</title>
        <authorList>
            <person name="Gomila M."/>
            <person name="Mulet M."/>
            <person name="Lalucat J."/>
            <person name="Garcia-Valdes E."/>
        </authorList>
    </citation>
    <scope>NUCLEOTIDE SEQUENCE [LARGE SCALE GENOMIC DNA]</scope>
    <source>
        <strain evidence="3 4">CCUG 46540</strain>
    </source>
</reference>
<protein>
    <submittedName>
        <fullName evidence="3">SAM-dependent methyltransferase</fullName>
    </submittedName>
</protein>
<evidence type="ECO:0000256" key="1">
    <source>
        <dbReference type="ARBA" id="ARBA00022679"/>
    </source>
</evidence>
<dbReference type="CDD" id="cd02440">
    <property type="entry name" value="AdoMet_MTases"/>
    <property type="match status" value="1"/>
</dbReference>
<accession>A0A1S8DHC3</accession>
<evidence type="ECO:0000259" key="2">
    <source>
        <dbReference type="Pfam" id="PF13649"/>
    </source>
</evidence>
<dbReference type="InterPro" id="IPR041698">
    <property type="entry name" value="Methyltransf_25"/>
</dbReference>
<dbReference type="Pfam" id="PF13649">
    <property type="entry name" value="Methyltransf_25"/>
    <property type="match status" value="1"/>
</dbReference>
<evidence type="ECO:0000313" key="3">
    <source>
        <dbReference type="EMBL" id="ONM44000.1"/>
    </source>
</evidence>
<comment type="caution">
    <text evidence="3">The sequence shown here is derived from an EMBL/GenBank/DDBJ whole genome shotgun (WGS) entry which is preliminary data.</text>
</comment>
<dbReference type="OrthoDB" id="8558926at2"/>
<dbReference type="PANTHER" id="PTHR43861">
    <property type="entry name" value="TRANS-ACONITATE 2-METHYLTRANSFERASE-RELATED"/>
    <property type="match status" value="1"/>
</dbReference>
<dbReference type="EMBL" id="MUBC01000018">
    <property type="protein sequence ID" value="ONM44000.1"/>
    <property type="molecule type" value="Genomic_DNA"/>
</dbReference>
<gene>
    <name evidence="3" type="ORF">BXT89_09650</name>
</gene>
<keyword evidence="3" id="KW-0489">Methyltransferase</keyword>
<dbReference type="STRING" id="254161.SAMN05216256_12078"/>
<organism evidence="3 4">
    <name type="scientific">Halopseudomonas pachastrellae</name>
    <dbReference type="NCBI Taxonomy" id="254161"/>
    <lineage>
        <taxon>Bacteria</taxon>
        <taxon>Pseudomonadati</taxon>
        <taxon>Pseudomonadota</taxon>
        <taxon>Gammaproteobacteria</taxon>
        <taxon>Pseudomonadales</taxon>
        <taxon>Pseudomonadaceae</taxon>
        <taxon>Halopseudomonas</taxon>
    </lineage>
</organism>
<dbReference type="RefSeq" id="WP_083727119.1">
    <property type="nucleotide sequence ID" value="NZ_FOUD01000020.1"/>
</dbReference>
<dbReference type="GO" id="GO:0032259">
    <property type="term" value="P:methylation"/>
    <property type="evidence" value="ECO:0007669"/>
    <property type="project" value="UniProtKB-KW"/>
</dbReference>
<evidence type="ECO:0000313" key="4">
    <source>
        <dbReference type="Proteomes" id="UP000242847"/>
    </source>
</evidence>
<dbReference type="GO" id="GO:0008168">
    <property type="term" value="F:methyltransferase activity"/>
    <property type="evidence" value="ECO:0007669"/>
    <property type="project" value="UniProtKB-KW"/>
</dbReference>
<dbReference type="InterPro" id="IPR029063">
    <property type="entry name" value="SAM-dependent_MTases_sf"/>
</dbReference>